<keyword evidence="1 11" id="KW-0813">Transport</keyword>
<keyword evidence="10 11" id="KW-0472">Membrane</keyword>
<sequence length="186" mass="19872">MFKEFRTAIGMLLCVSLLTGVLYPLLITGLTQVLFPEQAKGSLIRDAQGQVRGSHLLGQSFTGAAWFHSRPSAVDFATLPSGASNLAPSNPELAVQVRQRISALAPDSEQPVPMALVTTSGSGVDPHLPVGAVLYQVHRVAQARQLSSEALMQLIEVHTERPFIGPAVVNVLALNQALQMIGVTRE</sequence>
<dbReference type="Proteomes" id="UP000319627">
    <property type="component" value="Unassembled WGS sequence"/>
</dbReference>
<evidence type="ECO:0000256" key="6">
    <source>
        <dbReference type="ARBA" id="ARBA00022840"/>
    </source>
</evidence>
<keyword evidence="3 11" id="KW-0633">Potassium transport</keyword>
<comment type="caution">
    <text evidence="12">The sequence shown here is derived from an EMBL/GenBank/DDBJ whole genome shotgun (WGS) entry which is preliminary data.</text>
</comment>
<dbReference type="EMBL" id="VLKG01000008">
    <property type="protein sequence ID" value="TWH64612.1"/>
    <property type="molecule type" value="Genomic_DNA"/>
</dbReference>
<evidence type="ECO:0000256" key="7">
    <source>
        <dbReference type="ARBA" id="ARBA00022958"/>
    </source>
</evidence>
<dbReference type="GO" id="GO:0008556">
    <property type="term" value="F:P-type potassium transmembrane transporter activity"/>
    <property type="evidence" value="ECO:0007669"/>
    <property type="project" value="InterPro"/>
</dbReference>
<dbReference type="OrthoDB" id="9788285at2"/>
<keyword evidence="2 11" id="KW-1003">Cell membrane</keyword>
<evidence type="ECO:0000256" key="1">
    <source>
        <dbReference type="ARBA" id="ARBA00022448"/>
    </source>
</evidence>
<dbReference type="NCBIfam" id="TIGR00681">
    <property type="entry name" value="kdpC"/>
    <property type="match status" value="1"/>
</dbReference>
<dbReference type="HAMAP" id="MF_00276">
    <property type="entry name" value="KdpC"/>
    <property type="match status" value="1"/>
</dbReference>
<evidence type="ECO:0000313" key="12">
    <source>
        <dbReference type="EMBL" id="TWH64612.1"/>
    </source>
</evidence>
<keyword evidence="4 11" id="KW-0812">Transmembrane</keyword>
<evidence type="ECO:0000256" key="4">
    <source>
        <dbReference type="ARBA" id="ARBA00022692"/>
    </source>
</evidence>
<comment type="subunit">
    <text evidence="11">The system is composed of three essential subunits: KdpA, KdpB and KdpC.</text>
</comment>
<comment type="function">
    <text evidence="11">Part of the high-affinity ATP-driven potassium transport (or Kdp) system, which catalyzes the hydrolysis of ATP coupled with the electrogenic transport of potassium into the cytoplasm. This subunit acts as a catalytic chaperone that increases the ATP-binding affinity of the ATP-hydrolyzing subunit KdpB by the formation of a transient KdpB/KdpC/ATP ternary complex.</text>
</comment>
<keyword evidence="5 11" id="KW-0547">Nucleotide-binding</keyword>
<evidence type="ECO:0000256" key="2">
    <source>
        <dbReference type="ARBA" id="ARBA00022475"/>
    </source>
</evidence>
<protein>
    <recommendedName>
        <fullName evidence="11">Potassium-transporting ATPase KdpC subunit</fullName>
    </recommendedName>
    <alternativeName>
        <fullName evidence="11">ATP phosphohydrolase [potassium-transporting] C chain</fullName>
    </alternativeName>
    <alternativeName>
        <fullName evidence="11">Potassium-binding and translocating subunit C</fullName>
    </alternativeName>
    <alternativeName>
        <fullName evidence="11">Potassium-translocating ATPase C chain</fullName>
    </alternativeName>
</protein>
<keyword evidence="8 11" id="KW-1133">Transmembrane helix</keyword>
<evidence type="ECO:0000256" key="10">
    <source>
        <dbReference type="ARBA" id="ARBA00023136"/>
    </source>
</evidence>
<feature type="transmembrane region" description="Helical" evidence="11">
    <location>
        <begin position="12"/>
        <end position="35"/>
    </location>
</feature>
<dbReference type="RefSeq" id="WP_144571982.1">
    <property type="nucleotide sequence ID" value="NZ_VLKG01000008.1"/>
</dbReference>
<dbReference type="PANTHER" id="PTHR30042:SF2">
    <property type="entry name" value="POTASSIUM-TRANSPORTING ATPASE KDPC SUBUNIT"/>
    <property type="match status" value="1"/>
</dbReference>
<evidence type="ECO:0000256" key="11">
    <source>
        <dbReference type="HAMAP-Rule" id="MF_00276"/>
    </source>
</evidence>
<dbReference type="GO" id="GO:0005524">
    <property type="term" value="F:ATP binding"/>
    <property type="evidence" value="ECO:0007669"/>
    <property type="project" value="UniProtKB-UniRule"/>
</dbReference>
<evidence type="ECO:0000256" key="9">
    <source>
        <dbReference type="ARBA" id="ARBA00023065"/>
    </source>
</evidence>
<organism evidence="12 13">
    <name type="scientific">Azomonas agilis</name>
    <dbReference type="NCBI Taxonomy" id="116849"/>
    <lineage>
        <taxon>Bacteria</taxon>
        <taxon>Pseudomonadati</taxon>
        <taxon>Pseudomonadota</taxon>
        <taxon>Gammaproteobacteria</taxon>
        <taxon>Pseudomonadales</taxon>
        <taxon>Pseudomonadaceae</taxon>
        <taxon>Azomonas</taxon>
    </lineage>
</organism>
<comment type="subcellular location">
    <subcellularLocation>
        <location evidence="11">Cell membrane</location>
        <topology evidence="11">Single-pass membrane protein</topology>
    </subcellularLocation>
</comment>
<evidence type="ECO:0000256" key="8">
    <source>
        <dbReference type="ARBA" id="ARBA00022989"/>
    </source>
</evidence>
<name>A0A562I0Y4_9GAMM</name>
<dbReference type="PIRSF" id="PIRSF001296">
    <property type="entry name" value="K_ATPase_KdpC"/>
    <property type="match status" value="1"/>
</dbReference>
<dbReference type="GO" id="GO:0005886">
    <property type="term" value="C:plasma membrane"/>
    <property type="evidence" value="ECO:0007669"/>
    <property type="project" value="UniProtKB-SubCell"/>
</dbReference>
<evidence type="ECO:0000313" key="13">
    <source>
        <dbReference type="Proteomes" id="UP000319627"/>
    </source>
</evidence>
<keyword evidence="7 11" id="KW-0630">Potassium</keyword>
<evidence type="ECO:0000256" key="3">
    <source>
        <dbReference type="ARBA" id="ARBA00022538"/>
    </source>
</evidence>
<dbReference type="InterPro" id="IPR003820">
    <property type="entry name" value="KdpC"/>
</dbReference>
<dbReference type="NCBIfam" id="NF001454">
    <property type="entry name" value="PRK00315.1"/>
    <property type="match status" value="1"/>
</dbReference>
<dbReference type="Pfam" id="PF02669">
    <property type="entry name" value="KdpC"/>
    <property type="match status" value="1"/>
</dbReference>
<accession>A0A562I0Y4</accession>
<gene>
    <name evidence="11" type="primary">kdpC</name>
    <name evidence="12" type="ORF">LX59_02282</name>
</gene>
<keyword evidence="13" id="KW-1185">Reference proteome</keyword>
<reference evidence="12 13" key="1">
    <citation type="submission" date="2019-07" db="EMBL/GenBank/DDBJ databases">
        <title>Genomic Encyclopedia of Type Strains, Phase I: the one thousand microbial genomes (KMG-I) project.</title>
        <authorList>
            <person name="Kyrpides N."/>
        </authorList>
    </citation>
    <scope>NUCLEOTIDE SEQUENCE [LARGE SCALE GENOMIC DNA]</scope>
    <source>
        <strain evidence="12 13">DSM 375</strain>
    </source>
</reference>
<keyword evidence="9 11" id="KW-0406">Ion transport</keyword>
<dbReference type="AlphaFoldDB" id="A0A562I0Y4"/>
<keyword evidence="6 11" id="KW-0067">ATP-binding</keyword>
<evidence type="ECO:0000256" key="5">
    <source>
        <dbReference type="ARBA" id="ARBA00022741"/>
    </source>
</evidence>
<comment type="similarity">
    <text evidence="11">Belongs to the KdpC family.</text>
</comment>
<proteinExistence type="inferred from homology"/>
<dbReference type="PANTHER" id="PTHR30042">
    <property type="entry name" value="POTASSIUM-TRANSPORTING ATPASE C CHAIN"/>
    <property type="match status" value="1"/>
</dbReference>